<feature type="transmembrane region" description="Helical" evidence="8">
    <location>
        <begin position="280"/>
        <end position="302"/>
    </location>
</feature>
<dbReference type="OrthoDB" id="26687at2157"/>
<dbReference type="GO" id="GO:0005886">
    <property type="term" value="C:plasma membrane"/>
    <property type="evidence" value="ECO:0007669"/>
    <property type="project" value="UniProtKB-SubCell"/>
</dbReference>
<keyword evidence="4 9" id="KW-0808">Transferase</keyword>
<accession>A0A7K4HND9</accession>
<dbReference type="GO" id="GO:0009234">
    <property type="term" value="P:menaquinone biosynthetic process"/>
    <property type="evidence" value="ECO:0007669"/>
    <property type="project" value="UniProtKB-UniPathway"/>
</dbReference>
<evidence type="ECO:0000256" key="2">
    <source>
        <dbReference type="ARBA" id="ARBA00004863"/>
    </source>
</evidence>
<keyword evidence="10" id="KW-1185">Reference proteome</keyword>
<dbReference type="InterPro" id="IPR000537">
    <property type="entry name" value="UbiA_prenyltransferase"/>
</dbReference>
<comment type="pathway">
    <text evidence="2">Quinol/quinone metabolism; menaquinone biosynthesis.</text>
</comment>
<evidence type="ECO:0000256" key="3">
    <source>
        <dbReference type="ARBA" id="ARBA00022428"/>
    </source>
</evidence>
<reference evidence="9 10" key="1">
    <citation type="submission" date="2020-06" db="EMBL/GenBank/DDBJ databases">
        <title>Methanofollis fontis sp. nov., a methanogen isolated from marine sediments near a cold seep at Four-Way Closure Ridge offshore southwestern Taiwan.</title>
        <authorList>
            <person name="Chen S.-C."/>
            <person name="Teng N.-H."/>
            <person name="Lin Y.-S."/>
            <person name="Lai M.-C."/>
            <person name="Chen H.-H."/>
            <person name="Wang C.-C."/>
        </authorList>
    </citation>
    <scope>NUCLEOTIDE SEQUENCE [LARGE SCALE GENOMIC DNA]</scope>
    <source>
        <strain evidence="9 10">DSM 2702</strain>
    </source>
</reference>
<dbReference type="Pfam" id="PF01040">
    <property type="entry name" value="UbiA"/>
    <property type="match status" value="1"/>
</dbReference>
<keyword evidence="5 8" id="KW-0812">Transmembrane</keyword>
<dbReference type="EMBL" id="JABXWR010000001">
    <property type="protein sequence ID" value="NVO66672.1"/>
    <property type="molecule type" value="Genomic_DNA"/>
</dbReference>
<dbReference type="CDD" id="cd13962">
    <property type="entry name" value="PT_UbiA_UBIAD1"/>
    <property type="match status" value="1"/>
</dbReference>
<gene>
    <name evidence="9" type="ORF">HWN36_04965</name>
</gene>
<dbReference type="Proteomes" id="UP000570823">
    <property type="component" value="Unassembled WGS sequence"/>
</dbReference>
<proteinExistence type="predicted"/>
<evidence type="ECO:0000256" key="4">
    <source>
        <dbReference type="ARBA" id="ARBA00022679"/>
    </source>
</evidence>
<evidence type="ECO:0000256" key="6">
    <source>
        <dbReference type="ARBA" id="ARBA00022989"/>
    </source>
</evidence>
<dbReference type="GO" id="GO:0042371">
    <property type="term" value="P:vitamin K biosynthetic process"/>
    <property type="evidence" value="ECO:0007669"/>
    <property type="project" value="TreeGrafter"/>
</dbReference>
<evidence type="ECO:0000313" key="10">
    <source>
        <dbReference type="Proteomes" id="UP000570823"/>
    </source>
</evidence>
<feature type="transmembrane region" description="Helical" evidence="8">
    <location>
        <begin position="12"/>
        <end position="36"/>
    </location>
</feature>
<dbReference type="PANTHER" id="PTHR13929:SF0">
    <property type="entry name" value="UBIA PRENYLTRANSFERASE DOMAIN-CONTAINING PROTEIN 1"/>
    <property type="match status" value="1"/>
</dbReference>
<dbReference type="PANTHER" id="PTHR13929">
    <property type="entry name" value="1,4-DIHYDROXY-2-NAPHTHOATE OCTAPRENYLTRANSFERASE"/>
    <property type="match status" value="1"/>
</dbReference>
<sequence length="303" mass="31929">MRGIGLSRQTGTLCALLRLCRLPFLLGGLLLFLLGAYTAGDPFAVPDRLLLCYLVLAAGQVSVSLSNDYFDRQADRPGMRTRISGGSGILLSRPDLAGAARLLALVLIGISLALALLCAILYPLPPYFLPFVLAGNLVGWYYTAPPLALAYRGLGEAATMLTFGFFMPGAGYLAAGGRLDLSFALFILPLLFAGLFFILSVEMPDCEGDRAAGKENLVVRYGRRNAFLAMFLAAAAISLLLPAAWSAPPQVLAASLLPVIAGAIPLLHPPADRREIIRAAELNLAALIAFILVAALAAAGVFA</sequence>
<keyword evidence="6 8" id="KW-1133">Transmembrane helix</keyword>
<feature type="transmembrane region" description="Helical" evidence="8">
    <location>
        <begin position="251"/>
        <end position="268"/>
    </location>
</feature>
<dbReference type="InterPro" id="IPR026046">
    <property type="entry name" value="UBIAD1"/>
</dbReference>
<feature type="transmembrane region" description="Helical" evidence="8">
    <location>
        <begin position="181"/>
        <end position="201"/>
    </location>
</feature>
<evidence type="ECO:0000256" key="1">
    <source>
        <dbReference type="ARBA" id="ARBA00004651"/>
    </source>
</evidence>
<evidence type="ECO:0000256" key="7">
    <source>
        <dbReference type="ARBA" id="ARBA00023136"/>
    </source>
</evidence>
<dbReference type="RefSeq" id="WP_176788345.1">
    <property type="nucleotide sequence ID" value="NZ_JABXWR010000001.1"/>
</dbReference>
<keyword evidence="7 8" id="KW-0472">Membrane</keyword>
<evidence type="ECO:0000256" key="5">
    <source>
        <dbReference type="ARBA" id="ARBA00022692"/>
    </source>
</evidence>
<feature type="transmembrane region" description="Helical" evidence="8">
    <location>
        <begin position="48"/>
        <end position="70"/>
    </location>
</feature>
<name>A0A7K4HND9_9EURY</name>
<dbReference type="UniPathway" id="UPA00079"/>
<comment type="caution">
    <text evidence="9">The sequence shown here is derived from an EMBL/GenBank/DDBJ whole genome shotgun (WGS) entry which is preliminary data.</text>
</comment>
<dbReference type="InterPro" id="IPR044878">
    <property type="entry name" value="UbiA_sf"/>
</dbReference>
<evidence type="ECO:0000313" key="9">
    <source>
        <dbReference type="EMBL" id="NVO66672.1"/>
    </source>
</evidence>
<feature type="transmembrane region" description="Helical" evidence="8">
    <location>
        <begin position="128"/>
        <end position="150"/>
    </location>
</feature>
<feature type="transmembrane region" description="Helical" evidence="8">
    <location>
        <begin position="157"/>
        <end position="175"/>
    </location>
</feature>
<keyword evidence="3" id="KW-0474">Menaquinone biosynthesis</keyword>
<feature type="transmembrane region" description="Helical" evidence="8">
    <location>
        <begin position="102"/>
        <end position="122"/>
    </location>
</feature>
<dbReference type="GO" id="GO:0004659">
    <property type="term" value="F:prenyltransferase activity"/>
    <property type="evidence" value="ECO:0007669"/>
    <property type="project" value="InterPro"/>
</dbReference>
<feature type="transmembrane region" description="Helical" evidence="8">
    <location>
        <begin position="226"/>
        <end position="245"/>
    </location>
</feature>
<protein>
    <submittedName>
        <fullName evidence="9">Prenyltransferase</fullName>
    </submittedName>
</protein>
<organism evidence="9 10">
    <name type="scientific">Methanofollis tationis</name>
    <dbReference type="NCBI Taxonomy" id="81417"/>
    <lineage>
        <taxon>Archaea</taxon>
        <taxon>Methanobacteriati</taxon>
        <taxon>Methanobacteriota</taxon>
        <taxon>Stenosarchaea group</taxon>
        <taxon>Methanomicrobia</taxon>
        <taxon>Methanomicrobiales</taxon>
        <taxon>Methanomicrobiaceae</taxon>
        <taxon>Methanofollis</taxon>
    </lineage>
</organism>
<comment type="subcellular location">
    <subcellularLocation>
        <location evidence="1">Cell membrane</location>
        <topology evidence="1">Multi-pass membrane protein</topology>
    </subcellularLocation>
</comment>
<dbReference type="AlphaFoldDB" id="A0A7K4HND9"/>
<evidence type="ECO:0000256" key="8">
    <source>
        <dbReference type="SAM" id="Phobius"/>
    </source>
</evidence>
<dbReference type="Gene3D" id="1.10.357.140">
    <property type="entry name" value="UbiA prenyltransferase"/>
    <property type="match status" value="1"/>
</dbReference>